<evidence type="ECO:0000256" key="2">
    <source>
        <dbReference type="SAM" id="Phobius"/>
    </source>
</evidence>
<keyword evidence="2" id="KW-0472">Membrane</keyword>
<dbReference type="AlphaFoldDB" id="A0A8H7RZS9"/>
<dbReference type="OrthoDB" id="2300846at2759"/>
<feature type="region of interest" description="Disordered" evidence="1">
    <location>
        <begin position="1"/>
        <end position="27"/>
    </location>
</feature>
<keyword evidence="2" id="KW-1133">Transmembrane helix</keyword>
<evidence type="ECO:0000256" key="1">
    <source>
        <dbReference type="SAM" id="MobiDB-lite"/>
    </source>
</evidence>
<evidence type="ECO:0000313" key="4">
    <source>
        <dbReference type="Proteomes" id="UP000646827"/>
    </source>
</evidence>
<dbReference type="Proteomes" id="UP000646827">
    <property type="component" value="Unassembled WGS sequence"/>
</dbReference>
<comment type="caution">
    <text evidence="3">The sequence shown here is derived from an EMBL/GenBank/DDBJ whole genome shotgun (WGS) entry which is preliminary data.</text>
</comment>
<keyword evidence="2" id="KW-0812">Transmembrane</keyword>
<sequence>MNPAINDRNAAENADEPDCPPGSVIDQYSSSIRSKFKKRKQLKEYDAGTYWVTPNMPSFALENVVLDPKSYIILVSVFTYGTLIILWRLKTCTVLTANTRLK</sequence>
<gene>
    <name evidence="3" type="ORF">INT45_013048</name>
</gene>
<organism evidence="3 4">
    <name type="scientific">Circinella minor</name>
    <dbReference type="NCBI Taxonomy" id="1195481"/>
    <lineage>
        <taxon>Eukaryota</taxon>
        <taxon>Fungi</taxon>
        <taxon>Fungi incertae sedis</taxon>
        <taxon>Mucoromycota</taxon>
        <taxon>Mucoromycotina</taxon>
        <taxon>Mucoromycetes</taxon>
        <taxon>Mucorales</taxon>
        <taxon>Lichtheimiaceae</taxon>
        <taxon>Circinella</taxon>
    </lineage>
</organism>
<proteinExistence type="predicted"/>
<accession>A0A8H7RZS9</accession>
<dbReference type="EMBL" id="JAEPRB010000125">
    <property type="protein sequence ID" value="KAG2220919.1"/>
    <property type="molecule type" value="Genomic_DNA"/>
</dbReference>
<feature type="transmembrane region" description="Helical" evidence="2">
    <location>
        <begin position="71"/>
        <end position="89"/>
    </location>
</feature>
<protein>
    <submittedName>
        <fullName evidence="3">Uncharacterized protein</fullName>
    </submittedName>
</protein>
<reference evidence="3 4" key="1">
    <citation type="submission" date="2020-12" db="EMBL/GenBank/DDBJ databases">
        <title>Metabolic potential, ecology and presence of endohyphal bacteria is reflected in genomic diversity of Mucoromycotina.</title>
        <authorList>
            <person name="Muszewska A."/>
            <person name="Okrasinska A."/>
            <person name="Steczkiewicz K."/>
            <person name="Drgas O."/>
            <person name="Orlowska M."/>
            <person name="Perlinska-Lenart U."/>
            <person name="Aleksandrzak-Piekarczyk T."/>
            <person name="Szatraj K."/>
            <person name="Zielenkiewicz U."/>
            <person name="Pilsyk S."/>
            <person name="Malc E."/>
            <person name="Mieczkowski P."/>
            <person name="Kruszewska J.S."/>
            <person name="Biernat P."/>
            <person name="Pawlowska J."/>
        </authorList>
    </citation>
    <scope>NUCLEOTIDE SEQUENCE [LARGE SCALE GENOMIC DNA]</scope>
    <source>
        <strain evidence="3 4">CBS 142.35</strain>
    </source>
</reference>
<keyword evidence="4" id="KW-1185">Reference proteome</keyword>
<name>A0A8H7RZS9_9FUNG</name>
<evidence type="ECO:0000313" key="3">
    <source>
        <dbReference type="EMBL" id="KAG2220919.1"/>
    </source>
</evidence>